<evidence type="ECO:0000313" key="10">
    <source>
        <dbReference type="Proteomes" id="UP001187471"/>
    </source>
</evidence>
<dbReference type="SUPFAM" id="SSF52058">
    <property type="entry name" value="L domain-like"/>
    <property type="match status" value="1"/>
</dbReference>
<dbReference type="InterPro" id="IPR032675">
    <property type="entry name" value="LRR_dom_sf"/>
</dbReference>
<dbReference type="Gene3D" id="3.80.10.10">
    <property type="entry name" value="Ribonuclease Inhibitor"/>
    <property type="match status" value="1"/>
</dbReference>
<comment type="caution">
    <text evidence="9">The sequence shown here is derived from an EMBL/GenBank/DDBJ whole genome shotgun (WGS) entry which is preliminary data.</text>
</comment>
<keyword evidence="4" id="KW-0732">Signal</keyword>
<keyword evidence="8" id="KW-0325">Glycoprotein</keyword>
<evidence type="ECO:0000313" key="9">
    <source>
        <dbReference type="EMBL" id="KAK2972168.1"/>
    </source>
</evidence>
<comment type="subcellular location">
    <subcellularLocation>
        <location evidence="1">Membrane</location>
    </subcellularLocation>
</comment>
<evidence type="ECO:0000256" key="5">
    <source>
        <dbReference type="ARBA" id="ARBA00022737"/>
    </source>
</evidence>
<accession>A0AA88QLK0</accession>
<dbReference type="PANTHER" id="PTHR27008">
    <property type="entry name" value="OS04G0122200 PROTEIN"/>
    <property type="match status" value="1"/>
</dbReference>
<evidence type="ECO:0000256" key="2">
    <source>
        <dbReference type="ARBA" id="ARBA00022614"/>
    </source>
</evidence>
<protein>
    <submittedName>
        <fullName evidence="9">Uncharacterized protein</fullName>
    </submittedName>
</protein>
<keyword evidence="5" id="KW-0677">Repeat</keyword>
<organism evidence="9 10">
    <name type="scientific">Escallonia rubra</name>
    <dbReference type="NCBI Taxonomy" id="112253"/>
    <lineage>
        <taxon>Eukaryota</taxon>
        <taxon>Viridiplantae</taxon>
        <taxon>Streptophyta</taxon>
        <taxon>Embryophyta</taxon>
        <taxon>Tracheophyta</taxon>
        <taxon>Spermatophyta</taxon>
        <taxon>Magnoliopsida</taxon>
        <taxon>eudicotyledons</taxon>
        <taxon>Gunneridae</taxon>
        <taxon>Pentapetalae</taxon>
        <taxon>asterids</taxon>
        <taxon>campanulids</taxon>
        <taxon>Escalloniales</taxon>
        <taxon>Escalloniaceae</taxon>
        <taxon>Escallonia</taxon>
    </lineage>
</organism>
<keyword evidence="3" id="KW-0812">Transmembrane</keyword>
<keyword evidence="2" id="KW-0433">Leucine-rich repeat</keyword>
<evidence type="ECO:0000256" key="6">
    <source>
        <dbReference type="ARBA" id="ARBA00022989"/>
    </source>
</evidence>
<dbReference type="InterPro" id="IPR001611">
    <property type="entry name" value="Leu-rich_rpt"/>
</dbReference>
<keyword evidence="6" id="KW-1133">Transmembrane helix</keyword>
<dbReference type="Pfam" id="PF00560">
    <property type="entry name" value="LRR_1"/>
    <property type="match status" value="2"/>
</dbReference>
<dbReference type="EMBL" id="JAVXUO010002534">
    <property type="protein sequence ID" value="KAK2972168.1"/>
    <property type="molecule type" value="Genomic_DNA"/>
</dbReference>
<keyword evidence="10" id="KW-1185">Reference proteome</keyword>
<name>A0AA88QLK0_9ASTE</name>
<evidence type="ECO:0000256" key="8">
    <source>
        <dbReference type="ARBA" id="ARBA00023180"/>
    </source>
</evidence>
<evidence type="ECO:0000256" key="1">
    <source>
        <dbReference type="ARBA" id="ARBA00004370"/>
    </source>
</evidence>
<gene>
    <name evidence="9" type="ORF">RJ640_029206</name>
</gene>
<evidence type="ECO:0000256" key="7">
    <source>
        <dbReference type="ARBA" id="ARBA00023136"/>
    </source>
</evidence>
<sequence length="164" mass="17969">DHGSAPFSSQLHFLSFNSRPNHYRIMGLLYRLYWLLLNPFNGTLPVYIGNLSSSLEKISAAGCGIKGTVPNEIGNLSSLTHLSLVANDLIGAIPMTAKGMQNHQALDLSRNKTQGSIPQDTRIHSTRYTLESLASLEILDLSHNSLSEYGFEGSVSTWVKEASH</sequence>
<dbReference type="PANTHER" id="PTHR27008:SF585">
    <property type="entry name" value="PROTEIN KINASE DOMAIN-CONTAINING PROTEIN"/>
    <property type="match status" value="1"/>
</dbReference>
<feature type="non-terminal residue" evidence="9">
    <location>
        <position position="164"/>
    </location>
</feature>
<dbReference type="InterPro" id="IPR051809">
    <property type="entry name" value="Plant_receptor-like_S/T_kinase"/>
</dbReference>
<dbReference type="FunFam" id="3.80.10.10:FF:000041">
    <property type="entry name" value="LRR receptor-like serine/threonine-protein kinase ERECTA"/>
    <property type="match status" value="1"/>
</dbReference>
<keyword evidence="7" id="KW-0472">Membrane</keyword>
<evidence type="ECO:0000256" key="3">
    <source>
        <dbReference type="ARBA" id="ARBA00022692"/>
    </source>
</evidence>
<evidence type="ECO:0000256" key="4">
    <source>
        <dbReference type="ARBA" id="ARBA00022729"/>
    </source>
</evidence>
<reference evidence="9" key="1">
    <citation type="submission" date="2022-12" db="EMBL/GenBank/DDBJ databases">
        <title>Draft genome assemblies for two species of Escallonia (Escalloniales).</title>
        <authorList>
            <person name="Chanderbali A."/>
            <person name="Dervinis C."/>
            <person name="Anghel I."/>
            <person name="Soltis D."/>
            <person name="Soltis P."/>
            <person name="Zapata F."/>
        </authorList>
    </citation>
    <scope>NUCLEOTIDE SEQUENCE</scope>
    <source>
        <strain evidence="9">UCBG92.1500</strain>
        <tissue evidence="9">Leaf</tissue>
    </source>
</reference>
<dbReference type="GO" id="GO:0016020">
    <property type="term" value="C:membrane"/>
    <property type="evidence" value="ECO:0007669"/>
    <property type="project" value="UniProtKB-SubCell"/>
</dbReference>
<proteinExistence type="predicted"/>
<dbReference type="AlphaFoldDB" id="A0AA88QLK0"/>
<dbReference type="Proteomes" id="UP001187471">
    <property type="component" value="Unassembled WGS sequence"/>
</dbReference>